<dbReference type="GO" id="GO:0005829">
    <property type="term" value="C:cytosol"/>
    <property type="evidence" value="ECO:0007669"/>
    <property type="project" value="TreeGrafter"/>
</dbReference>
<dbReference type="SMART" id="SM00823">
    <property type="entry name" value="PKS_PP"/>
    <property type="match status" value="1"/>
</dbReference>
<dbReference type="InterPro" id="IPR042099">
    <property type="entry name" value="ANL_N_sf"/>
</dbReference>
<dbReference type="SUPFAM" id="SSF52777">
    <property type="entry name" value="CoA-dependent acyltransferases"/>
    <property type="match status" value="2"/>
</dbReference>
<evidence type="ECO:0000259" key="4">
    <source>
        <dbReference type="PROSITE" id="PS50075"/>
    </source>
</evidence>
<dbReference type="FunFam" id="3.40.50.12780:FF:000012">
    <property type="entry name" value="Non-ribosomal peptide synthetase"/>
    <property type="match status" value="1"/>
</dbReference>
<dbReference type="InterPro" id="IPR020845">
    <property type="entry name" value="AMP-binding_CS"/>
</dbReference>
<proteinExistence type="predicted"/>
<evidence type="ECO:0000256" key="1">
    <source>
        <dbReference type="ARBA" id="ARBA00001957"/>
    </source>
</evidence>
<dbReference type="InterPro" id="IPR036736">
    <property type="entry name" value="ACP-like_sf"/>
</dbReference>
<dbReference type="Pfam" id="PF00975">
    <property type="entry name" value="Thioesterase"/>
    <property type="match status" value="1"/>
</dbReference>
<dbReference type="PROSITE" id="PS50075">
    <property type="entry name" value="CARRIER"/>
    <property type="match status" value="1"/>
</dbReference>
<evidence type="ECO:0000313" key="6">
    <source>
        <dbReference type="Proteomes" id="UP000609121"/>
    </source>
</evidence>
<dbReference type="FunFam" id="3.40.50.980:FF:000002">
    <property type="entry name" value="Enterobactin synthetase component F"/>
    <property type="match status" value="1"/>
</dbReference>
<keyword evidence="3" id="KW-0597">Phosphoprotein</keyword>
<dbReference type="GO" id="GO:0009239">
    <property type="term" value="P:enterobactin biosynthetic process"/>
    <property type="evidence" value="ECO:0007669"/>
    <property type="project" value="TreeGrafter"/>
</dbReference>
<evidence type="ECO:0000313" key="5">
    <source>
        <dbReference type="EMBL" id="MBE3637273.1"/>
    </source>
</evidence>
<dbReference type="Pfam" id="PF00550">
    <property type="entry name" value="PP-binding"/>
    <property type="match status" value="1"/>
</dbReference>
<dbReference type="GO" id="GO:0047527">
    <property type="term" value="F:2,3-dihydroxybenzoate-serine ligase activity"/>
    <property type="evidence" value="ECO:0007669"/>
    <property type="project" value="TreeGrafter"/>
</dbReference>
<dbReference type="InterPro" id="IPR020806">
    <property type="entry name" value="PKS_PP-bd"/>
</dbReference>
<evidence type="ECO:0000256" key="2">
    <source>
        <dbReference type="ARBA" id="ARBA00022450"/>
    </source>
</evidence>
<evidence type="ECO:0000256" key="3">
    <source>
        <dbReference type="ARBA" id="ARBA00022553"/>
    </source>
</evidence>
<dbReference type="Gene3D" id="3.30.559.10">
    <property type="entry name" value="Chloramphenicol acetyltransferase-like domain"/>
    <property type="match status" value="1"/>
</dbReference>
<dbReference type="PANTHER" id="PTHR45527">
    <property type="entry name" value="NONRIBOSOMAL PEPTIDE SYNTHETASE"/>
    <property type="match status" value="1"/>
</dbReference>
<gene>
    <name evidence="5" type="ORF">ICN82_03540</name>
</gene>
<dbReference type="InterPro" id="IPR020459">
    <property type="entry name" value="AMP-binding"/>
</dbReference>
<dbReference type="Gene3D" id="3.30.300.30">
    <property type="match status" value="1"/>
</dbReference>
<dbReference type="SUPFAM" id="SSF53474">
    <property type="entry name" value="alpha/beta-Hydrolases"/>
    <property type="match status" value="1"/>
</dbReference>
<dbReference type="InterPro" id="IPR010071">
    <property type="entry name" value="AA_adenyl_dom"/>
</dbReference>
<protein>
    <submittedName>
        <fullName evidence="5">Amino acid adenylation domain-containing protein</fullName>
    </submittedName>
</protein>
<name>A0A8J7CZ24_9RHOB</name>
<sequence length="1290" mass="136789">MTATPLLEEQLGVWYAQRLAPDSPAFNTGQVLFLEGRLDVAALERAVAMLGAEAEALRLRFDETPQRPCQIAGAPAPQLAHRSLEGADDAAAMAAFEAEARVPFDLAAGPAAAFTLWRLGPSRHALTQKLHHLIADGYANLLVTNRLAALYGAQAAGRDPGRPLAPLSRRAEADAAWQADPRRAAERDWWHARLDGMGAVGSPSGQEARPAGPWFHRSELALPPGVSARLCALAERAGIGWPDALTALCAAYLARFSPDRDCVPGIPLMNRMGPKAARVLASLVNILPWRAPLDPQAPLPDWLAAAGADLALLRRHGRYRGESLRRETGRLGGGRRLYGPLINVLPFEPCPRIEGLDTRLEILGAGAVEDMTICFRGTGVAGLRLQVDTNPGLYCAAATAAHAERLRAFLTAAAGAERLADLPSLTPAEHRAHVETRNRTAHPVPATTLAALIAQGLAEEPERPAVVFGDTVLSRAELDRRSLALAADLAARGAGPGTRVAVALPRSADLIVALLGVLRAGAAYVPLDPEDRSARSRDMLERAAPELVLAERGYAPDGLPVLSPADWPAAPRQALPAGPAPDDPAYLLYTSGSTGRPKGVVVSHDAIVNRLLWMRDAYAIGAGDRILQKTPATFDVSVWEFFLPAISGATLVVAPPGAHRDPRALAGLIRQAGVTVAHFVPSMLALFLDVPEARGLRLRHVFASGEALPADLARAFHERIAARLHNLYGPTEAAVDVTFREATGTETGASVPIGRPVWNTRTYVLDDALRPVPDGVPGRLFLAGRQLAQGYHGQPELTAERFLPDPFHPGERMYDTGDIVTADATGALTYLGRADGQVKLNGVRIETGEIEAAALATGTVRQAAAGLWQDAAGSAHLTLWAVPAPGEDAASIRRALTAALPPLLQPGLVACLDALPLSPSGKLDRRALPAPSRTVAARRGLAAGTETLLGRLYGEILGLSDPAGPRTDFFAAGGDSLAAMRLCLAIETETGRDPGLGTLIETPVLSDLARRLDRQAAADHGLGPVLRLPGAGPGTVIAVHPAGGLGWCYRALARELPGLRVIALQSPLLDPGRPDPQSLSQLAADYADLAEDLVPEGPVSLIGWSLGGIIAHAMAAEFEARGRDPGRLCLLDAYPSECWRNEPEPDDGAALRAILAVAGFDPEAHRDLQDVAAVLGFLAARGHPLAALPPQAAAGVIRAVRATNRLVRGHREPVIRGTVRHVHARLEHLRTGFAPDLWLPYCGRLETLSLECHHREMIAPAQASRIASFFSAPATHREAQLQTGHKIRTY</sequence>
<dbReference type="InterPro" id="IPR020802">
    <property type="entry name" value="TesA-like"/>
</dbReference>
<keyword evidence="6" id="KW-1185">Reference proteome</keyword>
<dbReference type="SMART" id="SM00824">
    <property type="entry name" value="PKS_TE"/>
    <property type="match status" value="1"/>
</dbReference>
<dbReference type="SUPFAM" id="SSF47336">
    <property type="entry name" value="ACP-like"/>
    <property type="match status" value="1"/>
</dbReference>
<dbReference type="RefSeq" id="WP_193179681.1">
    <property type="nucleotide sequence ID" value="NZ_JACVXA010000007.1"/>
</dbReference>
<reference evidence="5" key="1">
    <citation type="submission" date="2020-09" db="EMBL/GenBank/DDBJ databases">
        <title>A novel bacterium of genus Mangrovicoccus, isolated from South China Sea.</title>
        <authorList>
            <person name="Huang H."/>
            <person name="Mo K."/>
            <person name="Hu Y."/>
        </authorList>
    </citation>
    <scope>NUCLEOTIDE SEQUENCE</scope>
    <source>
        <strain evidence="5">HB182678</strain>
    </source>
</reference>
<dbReference type="InterPro" id="IPR023213">
    <property type="entry name" value="CAT-like_dom_sf"/>
</dbReference>
<dbReference type="GO" id="GO:0009366">
    <property type="term" value="C:enterobactin synthetase complex"/>
    <property type="evidence" value="ECO:0007669"/>
    <property type="project" value="TreeGrafter"/>
</dbReference>
<dbReference type="Gene3D" id="3.40.50.12780">
    <property type="entry name" value="N-terminal domain of ligase-like"/>
    <property type="match status" value="1"/>
</dbReference>
<comment type="caution">
    <text evidence="5">The sequence shown here is derived from an EMBL/GenBank/DDBJ whole genome shotgun (WGS) entry which is preliminary data.</text>
</comment>
<organism evidence="5 6">
    <name type="scientific">Mangrovicoccus algicola</name>
    <dbReference type="NCBI Taxonomy" id="2771008"/>
    <lineage>
        <taxon>Bacteria</taxon>
        <taxon>Pseudomonadati</taxon>
        <taxon>Pseudomonadota</taxon>
        <taxon>Alphaproteobacteria</taxon>
        <taxon>Rhodobacterales</taxon>
        <taxon>Paracoccaceae</taxon>
        <taxon>Mangrovicoccus</taxon>
    </lineage>
</organism>
<dbReference type="SUPFAM" id="SSF56801">
    <property type="entry name" value="Acetyl-CoA synthetase-like"/>
    <property type="match status" value="1"/>
</dbReference>
<dbReference type="Gene3D" id="3.40.50.1820">
    <property type="entry name" value="alpha/beta hydrolase"/>
    <property type="match status" value="1"/>
</dbReference>
<dbReference type="InterPro" id="IPR001242">
    <property type="entry name" value="Condensation_dom"/>
</dbReference>
<dbReference type="PRINTS" id="PR00154">
    <property type="entry name" value="AMPBINDING"/>
</dbReference>
<dbReference type="EMBL" id="JACVXA010000007">
    <property type="protein sequence ID" value="MBE3637273.1"/>
    <property type="molecule type" value="Genomic_DNA"/>
</dbReference>
<dbReference type="InterPro" id="IPR045851">
    <property type="entry name" value="AMP-bd_C_sf"/>
</dbReference>
<dbReference type="InterPro" id="IPR001031">
    <property type="entry name" value="Thioesterase"/>
</dbReference>
<keyword evidence="2" id="KW-0596">Phosphopantetheine</keyword>
<accession>A0A8J7CZ24</accession>
<dbReference type="InterPro" id="IPR000873">
    <property type="entry name" value="AMP-dep_synth/lig_dom"/>
</dbReference>
<dbReference type="Proteomes" id="UP000609121">
    <property type="component" value="Unassembled WGS sequence"/>
</dbReference>
<dbReference type="PANTHER" id="PTHR45527:SF1">
    <property type="entry name" value="FATTY ACID SYNTHASE"/>
    <property type="match status" value="1"/>
</dbReference>
<dbReference type="InterPro" id="IPR009081">
    <property type="entry name" value="PP-bd_ACP"/>
</dbReference>
<dbReference type="InterPro" id="IPR029058">
    <property type="entry name" value="AB_hydrolase_fold"/>
</dbReference>
<feature type="domain" description="Carrier" evidence="4">
    <location>
        <begin position="940"/>
        <end position="1016"/>
    </location>
</feature>
<dbReference type="GO" id="GO:0031177">
    <property type="term" value="F:phosphopantetheine binding"/>
    <property type="evidence" value="ECO:0007669"/>
    <property type="project" value="InterPro"/>
</dbReference>
<dbReference type="GO" id="GO:0043041">
    <property type="term" value="P:amino acid activation for nonribosomal peptide biosynthetic process"/>
    <property type="evidence" value="ECO:0007669"/>
    <property type="project" value="TreeGrafter"/>
</dbReference>
<dbReference type="PROSITE" id="PS00455">
    <property type="entry name" value="AMP_BINDING"/>
    <property type="match status" value="1"/>
</dbReference>
<dbReference type="Pfam" id="PF00668">
    <property type="entry name" value="Condensation"/>
    <property type="match status" value="1"/>
</dbReference>
<dbReference type="Pfam" id="PF00501">
    <property type="entry name" value="AMP-binding"/>
    <property type="match status" value="1"/>
</dbReference>
<comment type="cofactor">
    <cofactor evidence="1">
        <name>pantetheine 4'-phosphate</name>
        <dbReference type="ChEBI" id="CHEBI:47942"/>
    </cofactor>
</comment>
<dbReference type="NCBIfam" id="TIGR01733">
    <property type="entry name" value="AA-adenyl-dom"/>
    <property type="match status" value="1"/>
</dbReference>
<dbReference type="Gene3D" id="3.30.559.30">
    <property type="entry name" value="Nonribosomal peptide synthetase, condensation domain"/>
    <property type="match status" value="1"/>
</dbReference>